<evidence type="ECO:0000256" key="5">
    <source>
        <dbReference type="ARBA" id="ARBA00022842"/>
    </source>
</evidence>
<feature type="binding site" evidence="6">
    <location>
        <position position="145"/>
    </location>
    <ligand>
        <name>Mg(2+)</name>
        <dbReference type="ChEBI" id="CHEBI:18420"/>
        <label>1</label>
        <note>catalytic</note>
    </ligand>
</feature>
<keyword evidence="7" id="KW-1133">Transmembrane helix</keyword>
<dbReference type="GO" id="GO:0046872">
    <property type="term" value="F:metal ion binding"/>
    <property type="evidence" value="ECO:0007669"/>
    <property type="project" value="UniProtKB-KW"/>
</dbReference>
<feature type="binding site" evidence="6">
    <location>
        <position position="71"/>
    </location>
    <ligand>
        <name>Mg(2+)</name>
        <dbReference type="ChEBI" id="CHEBI:18420"/>
        <label>1</label>
        <note>catalytic</note>
    </ligand>
</feature>
<evidence type="ECO:0000256" key="2">
    <source>
        <dbReference type="ARBA" id="ARBA00009759"/>
    </source>
</evidence>
<accession>A0A8K0NJI3</accession>
<evidence type="ECO:0000256" key="4">
    <source>
        <dbReference type="ARBA" id="ARBA00022801"/>
    </source>
</evidence>
<dbReference type="Proteomes" id="UP000811619">
    <property type="component" value="Unassembled WGS sequence"/>
</dbReference>
<proteinExistence type="inferred from homology"/>
<keyword evidence="3 6" id="KW-0479">Metal-binding</keyword>
<dbReference type="Pfam" id="PF00459">
    <property type="entry name" value="Inositol_P"/>
    <property type="match status" value="1"/>
</dbReference>
<dbReference type="EMBL" id="SRPY01000122">
    <property type="protein sequence ID" value="KAG5928332.1"/>
    <property type="molecule type" value="Genomic_DNA"/>
</dbReference>
<evidence type="ECO:0000313" key="8">
    <source>
        <dbReference type="EMBL" id="KAG5928332.1"/>
    </source>
</evidence>
<dbReference type="OrthoDB" id="411145at2759"/>
<dbReference type="GO" id="GO:0000103">
    <property type="term" value="P:sulfate assimilation"/>
    <property type="evidence" value="ECO:0007669"/>
    <property type="project" value="TreeGrafter"/>
</dbReference>
<dbReference type="SUPFAM" id="SSF56655">
    <property type="entry name" value="Carbohydrate phosphatase"/>
    <property type="match status" value="1"/>
</dbReference>
<comment type="cofactor">
    <cofactor evidence="1 6">
        <name>Mg(2+)</name>
        <dbReference type="ChEBI" id="CHEBI:18420"/>
    </cofactor>
</comment>
<comment type="caution">
    <text evidence="8">The sequence shown here is derived from an EMBL/GenBank/DDBJ whole genome shotgun (WGS) entry which is preliminary data.</text>
</comment>
<sequence>MDSPYAKELALCFRALHTAARLSQSLLSPRQDKGALTKDDFSPVTVADFAVQALLIATLKSAFPEDTFVGEEDASALRDNDALLARVWDLLLQTRVPGEHVEQGRENEAAVALPESKEHLCGLLDQAGSSRPGKKGRTWILDPIDGTRMYLRGYLYAINMGLLVDGIQTLGCAGCPNMAVDATAPLQNEDVDVGGPGCIVYAVRGHGAYARPMGAPLGDDTRDRRLAPVPASSDLRFVTCASVVDSALDQVHGVMASRLGAVYPGCDLVAWVLRWATLALGLGNVTVWVYKRRDRYAKVWDHAGAMLLFEETGGKITDVMGRDIDLTAGRTMTANFGFVAAPRHLHDRVLRVVREVLTEHGHEEMLV</sequence>
<evidence type="ECO:0000256" key="1">
    <source>
        <dbReference type="ARBA" id="ARBA00001946"/>
    </source>
</evidence>
<keyword evidence="7" id="KW-0812">Transmembrane</keyword>
<feature type="transmembrane region" description="Helical" evidence="7">
    <location>
        <begin position="268"/>
        <end position="290"/>
    </location>
</feature>
<dbReference type="PANTHER" id="PTHR43200">
    <property type="entry name" value="PHOSPHATASE"/>
    <property type="match status" value="1"/>
</dbReference>
<dbReference type="PROSITE" id="PS00629">
    <property type="entry name" value="IMP_1"/>
    <property type="match status" value="1"/>
</dbReference>
<evidence type="ECO:0000313" key="9">
    <source>
        <dbReference type="Proteomes" id="UP000811619"/>
    </source>
</evidence>
<comment type="similarity">
    <text evidence="2">Belongs to the inositol monophosphatase superfamily.</text>
</comment>
<dbReference type="InterPro" id="IPR051090">
    <property type="entry name" value="Inositol_monoP_superfamily"/>
</dbReference>
<reference evidence="8" key="1">
    <citation type="journal article" date="2020" name="bioRxiv">
        <title>Whole genome comparisons of ergot fungi reveals the divergence and evolution of species within the genus Claviceps are the result of varying mechanisms driving genome evolution and host range expansion.</title>
        <authorList>
            <person name="Wyka S.A."/>
            <person name="Mondo S.J."/>
            <person name="Liu M."/>
            <person name="Dettman J."/>
            <person name="Nalam V."/>
            <person name="Broders K.D."/>
        </authorList>
    </citation>
    <scope>NUCLEOTIDE SEQUENCE</scope>
    <source>
        <strain evidence="8">CCC 489</strain>
    </source>
</reference>
<feature type="binding site" evidence="6">
    <location>
        <position position="144"/>
    </location>
    <ligand>
        <name>Mg(2+)</name>
        <dbReference type="ChEBI" id="CHEBI:18420"/>
        <label>1</label>
        <note>catalytic</note>
    </ligand>
</feature>
<feature type="binding site" evidence="6">
    <location>
        <position position="142"/>
    </location>
    <ligand>
        <name>Mg(2+)</name>
        <dbReference type="ChEBI" id="CHEBI:18420"/>
        <label>1</label>
        <note>catalytic</note>
    </ligand>
</feature>
<dbReference type="Gene3D" id="3.40.190.80">
    <property type="match status" value="1"/>
</dbReference>
<organism evidence="8 9">
    <name type="scientific">Claviceps africana</name>
    <dbReference type="NCBI Taxonomy" id="83212"/>
    <lineage>
        <taxon>Eukaryota</taxon>
        <taxon>Fungi</taxon>
        <taxon>Dikarya</taxon>
        <taxon>Ascomycota</taxon>
        <taxon>Pezizomycotina</taxon>
        <taxon>Sordariomycetes</taxon>
        <taxon>Hypocreomycetidae</taxon>
        <taxon>Hypocreales</taxon>
        <taxon>Clavicipitaceae</taxon>
        <taxon>Claviceps</taxon>
    </lineage>
</organism>
<keyword evidence="9" id="KW-1185">Reference proteome</keyword>
<feature type="binding site" evidence="6">
    <location>
        <position position="301"/>
    </location>
    <ligand>
        <name>Mg(2+)</name>
        <dbReference type="ChEBI" id="CHEBI:18420"/>
        <label>1</label>
        <note>catalytic</note>
    </ligand>
</feature>
<dbReference type="AlphaFoldDB" id="A0A8K0NJI3"/>
<dbReference type="PANTHER" id="PTHR43200:SF2">
    <property type="entry name" value="3'(2'),5'-BISPHOSPHATE NUCLEOTIDASE"/>
    <property type="match status" value="1"/>
</dbReference>
<name>A0A8K0NJI3_9HYPO</name>
<gene>
    <name evidence="8" type="ORF">E4U42_000829</name>
</gene>
<keyword evidence="4" id="KW-0378">Hydrolase</keyword>
<keyword evidence="7" id="KW-0472">Membrane</keyword>
<dbReference type="GO" id="GO:0008441">
    <property type="term" value="F:3'(2'),5'-bisphosphate nucleotidase activity"/>
    <property type="evidence" value="ECO:0007669"/>
    <property type="project" value="TreeGrafter"/>
</dbReference>
<keyword evidence="5 6" id="KW-0460">Magnesium</keyword>
<dbReference type="InterPro" id="IPR020583">
    <property type="entry name" value="Inositol_monoP_metal-BS"/>
</dbReference>
<evidence type="ECO:0000256" key="6">
    <source>
        <dbReference type="PIRSR" id="PIRSR600760-2"/>
    </source>
</evidence>
<dbReference type="CDD" id="cd01517">
    <property type="entry name" value="PAP_phosphatase"/>
    <property type="match status" value="1"/>
</dbReference>
<evidence type="ECO:0000256" key="7">
    <source>
        <dbReference type="SAM" id="Phobius"/>
    </source>
</evidence>
<evidence type="ECO:0000256" key="3">
    <source>
        <dbReference type="ARBA" id="ARBA00022723"/>
    </source>
</evidence>
<dbReference type="Gene3D" id="3.30.540.10">
    <property type="entry name" value="Fructose-1,6-Bisphosphatase, subunit A, domain 1"/>
    <property type="match status" value="1"/>
</dbReference>
<dbReference type="InterPro" id="IPR000760">
    <property type="entry name" value="Inositol_monophosphatase-like"/>
</dbReference>
<protein>
    <submittedName>
        <fullName evidence="8">Uncharacterized protein</fullName>
    </submittedName>
</protein>